<comment type="caution">
    <text evidence="5">The sequence shown here is derived from an EMBL/GenBank/DDBJ whole genome shotgun (WGS) entry which is preliminary data.</text>
</comment>
<sequence length="480" mass="50207">MYGTTLQNILLGFSAMASLAAAEEVLGVYIFHRHGDRTAKAWKPVNLTSLGADQVHASGAHYHDRYVSSQSDLKIQGLSSDVAVLSQLSVVSADDAVLYGSALTFMQGLYPPTGHSEELANGTSVEGPLGGYQYIPVEVASDAASGSKAESNTWLQGSSGCSKAEISSNSFLSSELYARVRDESASFFESLHPVVASTFSEDDMSFENAYDIYDLVNVATIHNSSVAHDDLLTDAALGRLFGYASVQQWNLAFNESEAVRAISGAVLGGQILEALQAVVDGDDDAATFNVQFGSYGTFMSFFGLAQLQKADSAFESIVDYASSMAFELVSNVTENPTADDISVRFVFANGTSAQNELTEYPLFGQSETTISWADFRKGMSDFSITSDEQWCKQCGNSDGQCSSLASSSSSDESGSGSGGSSNGISKPVAGVIGALVTLAVVLGLEAAFMLIGGFTLVRKSALAAVSAGAASSQAAGEAKA</sequence>
<comment type="similarity">
    <text evidence="1">Belongs to the histidine acid phosphatase family.</text>
</comment>
<reference evidence="5" key="1">
    <citation type="submission" date="2020-03" db="EMBL/GenBank/DDBJ databases">
        <title>Site-based positive gene gene selection in Geosmithia morbida across the United States reveals a broad range of putative effectors and factors for local host and environmental adapation.</title>
        <authorList>
            <person name="Onufrak A."/>
            <person name="Murdoch R.W."/>
            <person name="Gazis R."/>
            <person name="Huff M."/>
            <person name="Staton M."/>
            <person name="Klingeman W."/>
            <person name="Hadziabdic D."/>
        </authorList>
    </citation>
    <scope>NUCLEOTIDE SEQUENCE</scope>
    <source>
        <strain evidence="5">1262</strain>
    </source>
</reference>
<keyword evidence="3" id="KW-1133">Transmembrane helix</keyword>
<evidence type="ECO:0000256" key="4">
    <source>
        <dbReference type="SAM" id="SignalP"/>
    </source>
</evidence>
<evidence type="ECO:0000313" key="6">
    <source>
        <dbReference type="Proteomes" id="UP000749293"/>
    </source>
</evidence>
<feature type="compositionally biased region" description="Low complexity" evidence="2">
    <location>
        <begin position="402"/>
        <end position="414"/>
    </location>
</feature>
<feature type="transmembrane region" description="Helical" evidence="3">
    <location>
        <begin position="428"/>
        <end position="451"/>
    </location>
</feature>
<dbReference type="PANTHER" id="PTHR11567">
    <property type="entry name" value="ACID PHOSPHATASE-RELATED"/>
    <property type="match status" value="1"/>
</dbReference>
<evidence type="ECO:0000313" key="5">
    <source>
        <dbReference type="EMBL" id="KAF4124081.1"/>
    </source>
</evidence>
<feature type="region of interest" description="Disordered" evidence="2">
    <location>
        <begin position="402"/>
        <end position="421"/>
    </location>
</feature>
<dbReference type="AlphaFoldDB" id="A0A9P5D507"/>
<feature type="signal peptide" evidence="4">
    <location>
        <begin position="1"/>
        <end position="22"/>
    </location>
</feature>
<dbReference type="OrthoDB" id="258392at2759"/>
<dbReference type="InterPro" id="IPR050645">
    <property type="entry name" value="Histidine_acid_phosphatase"/>
</dbReference>
<dbReference type="Proteomes" id="UP000749293">
    <property type="component" value="Unassembled WGS sequence"/>
</dbReference>
<organism evidence="5 6">
    <name type="scientific">Geosmithia morbida</name>
    <dbReference type="NCBI Taxonomy" id="1094350"/>
    <lineage>
        <taxon>Eukaryota</taxon>
        <taxon>Fungi</taxon>
        <taxon>Dikarya</taxon>
        <taxon>Ascomycota</taxon>
        <taxon>Pezizomycotina</taxon>
        <taxon>Sordariomycetes</taxon>
        <taxon>Hypocreomycetidae</taxon>
        <taxon>Hypocreales</taxon>
        <taxon>Bionectriaceae</taxon>
        <taxon>Geosmithia</taxon>
    </lineage>
</organism>
<keyword evidence="3" id="KW-0472">Membrane</keyword>
<dbReference type="GeneID" id="55972022"/>
<dbReference type="InterPro" id="IPR000560">
    <property type="entry name" value="His_Pase_clade-2"/>
</dbReference>
<dbReference type="PANTHER" id="PTHR11567:SF142">
    <property type="entry name" value="PHOSPHOGLYCERATE MUTASE-LIKE PROTEIN"/>
    <property type="match status" value="1"/>
</dbReference>
<dbReference type="RefSeq" id="XP_035322733.1">
    <property type="nucleotide sequence ID" value="XM_035467767.1"/>
</dbReference>
<dbReference type="SUPFAM" id="SSF53254">
    <property type="entry name" value="Phosphoglycerate mutase-like"/>
    <property type="match status" value="1"/>
</dbReference>
<evidence type="ECO:0000256" key="2">
    <source>
        <dbReference type="SAM" id="MobiDB-lite"/>
    </source>
</evidence>
<proteinExistence type="inferred from homology"/>
<dbReference type="Pfam" id="PF00328">
    <property type="entry name" value="His_Phos_2"/>
    <property type="match status" value="1"/>
</dbReference>
<feature type="chain" id="PRO_5040241384" evidence="4">
    <location>
        <begin position="23"/>
        <end position="480"/>
    </location>
</feature>
<dbReference type="EMBL" id="JAANYQ010000005">
    <property type="protein sequence ID" value="KAF4124081.1"/>
    <property type="molecule type" value="Genomic_DNA"/>
</dbReference>
<gene>
    <name evidence="5" type="ORF">GMORB2_5797</name>
</gene>
<evidence type="ECO:0000256" key="3">
    <source>
        <dbReference type="SAM" id="Phobius"/>
    </source>
</evidence>
<evidence type="ECO:0000256" key="1">
    <source>
        <dbReference type="ARBA" id="ARBA00005375"/>
    </source>
</evidence>
<accession>A0A9P5D507</accession>
<keyword evidence="6" id="KW-1185">Reference proteome</keyword>
<dbReference type="InterPro" id="IPR029033">
    <property type="entry name" value="His_PPase_superfam"/>
</dbReference>
<keyword evidence="4" id="KW-0732">Signal</keyword>
<protein>
    <submittedName>
        <fullName evidence="5">Pfam:Acid phosphat A</fullName>
    </submittedName>
</protein>
<dbReference type="GO" id="GO:0016791">
    <property type="term" value="F:phosphatase activity"/>
    <property type="evidence" value="ECO:0007669"/>
    <property type="project" value="TreeGrafter"/>
</dbReference>
<keyword evidence="3" id="KW-0812">Transmembrane</keyword>
<dbReference type="Gene3D" id="3.40.50.1240">
    <property type="entry name" value="Phosphoglycerate mutase-like"/>
    <property type="match status" value="1"/>
</dbReference>
<name>A0A9P5D507_9HYPO</name>